<proteinExistence type="predicted"/>
<dbReference type="VEuPathDB" id="TrichDB:TVAG_238550"/>
<dbReference type="KEGG" id="tva:5466028"/>
<reference evidence="1" key="2">
    <citation type="journal article" date="2007" name="Science">
        <title>Draft genome sequence of the sexually transmitted pathogen Trichomonas vaginalis.</title>
        <authorList>
            <person name="Carlton J.M."/>
            <person name="Hirt R.P."/>
            <person name="Silva J.C."/>
            <person name="Delcher A.L."/>
            <person name="Schatz M."/>
            <person name="Zhao Q."/>
            <person name="Wortman J.R."/>
            <person name="Bidwell S.L."/>
            <person name="Alsmark U.C.M."/>
            <person name="Besteiro S."/>
            <person name="Sicheritz-Ponten T."/>
            <person name="Noel C.J."/>
            <person name="Dacks J.B."/>
            <person name="Foster P.G."/>
            <person name="Simillion C."/>
            <person name="Van de Peer Y."/>
            <person name="Miranda-Saavedra D."/>
            <person name="Barton G.J."/>
            <person name="Westrop G.D."/>
            <person name="Mueller S."/>
            <person name="Dessi D."/>
            <person name="Fiori P.L."/>
            <person name="Ren Q."/>
            <person name="Paulsen I."/>
            <person name="Zhang H."/>
            <person name="Bastida-Corcuera F.D."/>
            <person name="Simoes-Barbosa A."/>
            <person name="Brown M.T."/>
            <person name="Hayes R.D."/>
            <person name="Mukherjee M."/>
            <person name="Okumura C.Y."/>
            <person name="Schneider R."/>
            <person name="Smith A.J."/>
            <person name="Vanacova S."/>
            <person name="Villalvazo M."/>
            <person name="Haas B.J."/>
            <person name="Pertea M."/>
            <person name="Feldblyum T.V."/>
            <person name="Utterback T.R."/>
            <person name="Shu C.L."/>
            <person name="Osoegawa K."/>
            <person name="de Jong P.J."/>
            <person name="Hrdy I."/>
            <person name="Horvathova L."/>
            <person name="Zubacova Z."/>
            <person name="Dolezal P."/>
            <person name="Malik S.B."/>
            <person name="Logsdon J.M. Jr."/>
            <person name="Henze K."/>
            <person name="Gupta A."/>
            <person name="Wang C.C."/>
            <person name="Dunne R.L."/>
            <person name="Upcroft J.A."/>
            <person name="Upcroft P."/>
            <person name="White O."/>
            <person name="Salzberg S.L."/>
            <person name="Tang P."/>
            <person name="Chiu C.-H."/>
            <person name="Lee Y.-S."/>
            <person name="Embley T.M."/>
            <person name="Coombs G.H."/>
            <person name="Mottram J.C."/>
            <person name="Tachezy J."/>
            <person name="Fraser-Liggett C.M."/>
            <person name="Johnson P.J."/>
        </authorList>
    </citation>
    <scope>NUCLEOTIDE SEQUENCE [LARGE SCALE GENOMIC DNA]</scope>
    <source>
        <strain evidence="1">G3</strain>
    </source>
</reference>
<dbReference type="Proteomes" id="UP000001542">
    <property type="component" value="Unassembled WGS sequence"/>
</dbReference>
<dbReference type="InParanoid" id="A2DG87"/>
<reference evidence="1" key="1">
    <citation type="submission" date="2006-10" db="EMBL/GenBank/DDBJ databases">
        <authorList>
            <person name="Amadeo P."/>
            <person name="Zhao Q."/>
            <person name="Wortman J."/>
            <person name="Fraser-Liggett C."/>
            <person name="Carlton J."/>
        </authorList>
    </citation>
    <scope>NUCLEOTIDE SEQUENCE</scope>
    <source>
        <strain evidence="1">G3</strain>
    </source>
</reference>
<name>A2DG87_TRIV3</name>
<protein>
    <submittedName>
        <fullName evidence="1">Uncharacterized protein</fullName>
    </submittedName>
</protein>
<dbReference type="VEuPathDB" id="TrichDB:TVAGG3_0967470"/>
<dbReference type="EMBL" id="DS113197">
    <property type="protein sequence ID" value="EAY20483.1"/>
    <property type="molecule type" value="Genomic_DNA"/>
</dbReference>
<organism evidence="1 2">
    <name type="scientific">Trichomonas vaginalis (strain ATCC PRA-98 / G3)</name>
    <dbReference type="NCBI Taxonomy" id="412133"/>
    <lineage>
        <taxon>Eukaryota</taxon>
        <taxon>Metamonada</taxon>
        <taxon>Parabasalia</taxon>
        <taxon>Trichomonadida</taxon>
        <taxon>Trichomonadidae</taxon>
        <taxon>Trichomonas</taxon>
    </lineage>
</organism>
<gene>
    <name evidence="1" type="ORF">TVAG_238550</name>
</gene>
<dbReference type="RefSeq" id="XP_001581469.1">
    <property type="nucleotide sequence ID" value="XM_001581419.1"/>
</dbReference>
<evidence type="ECO:0000313" key="2">
    <source>
        <dbReference type="Proteomes" id="UP000001542"/>
    </source>
</evidence>
<evidence type="ECO:0000313" key="1">
    <source>
        <dbReference type="EMBL" id="EAY20483.1"/>
    </source>
</evidence>
<accession>A2DG87</accession>
<dbReference type="AlphaFoldDB" id="A2DG87"/>
<sequence length="104" mass="12043">MMEYIEDSNSIQNIDLVLIYSDKSLKVVGTQEIADKFNNDLSHYGQQSILDSLRDNSTQIKHGYMSINNTNYYSQIDFQTVQYFEGEIPCHATFARITSLEIYD</sequence>
<keyword evidence="2" id="KW-1185">Reference proteome</keyword>